<feature type="compositionally biased region" description="Pro residues" evidence="1">
    <location>
        <begin position="258"/>
        <end position="269"/>
    </location>
</feature>
<dbReference type="Proteomes" id="UP000094849">
    <property type="component" value="Unassembled WGS sequence"/>
</dbReference>
<feature type="region of interest" description="Disordered" evidence="1">
    <location>
        <begin position="249"/>
        <end position="269"/>
    </location>
</feature>
<feature type="chain" id="PRO_5009119133" description="3-keto-disaccharide hydrolase domain-containing protein" evidence="2">
    <location>
        <begin position="22"/>
        <end position="269"/>
    </location>
</feature>
<keyword evidence="2" id="KW-0732">Signal</keyword>
<gene>
    <name evidence="3" type="ORF">A3196_09640</name>
</gene>
<dbReference type="EMBL" id="LVJZ01000003">
    <property type="protein sequence ID" value="ODB97002.1"/>
    <property type="molecule type" value="Genomic_DNA"/>
</dbReference>
<evidence type="ECO:0008006" key="5">
    <source>
        <dbReference type="Google" id="ProtNLM"/>
    </source>
</evidence>
<reference evidence="3 4" key="1">
    <citation type="submission" date="2016-03" db="EMBL/GenBank/DDBJ databases">
        <title>Chemosynthetic sulphur-oxidizing symbionts of marine invertebrate animals are capable of nitrogen fixation.</title>
        <authorList>
            <person name="Petersen J.M."/>
            <person name="Kemper A."/>
            <person name="Gruber-Vodicka H."/>
            <person name="Cardini U."/>
            <person name="Geest Mvander."/>
            <person name="Kleiner M."/>
            <person name="Bulgheresi S."/>
            <person name="Fussmann M."/>
            <person name="Herbold C."/>
            <person name="Seah B.K.B."/>
            <person name="Antony C.Paul."/>
            <person name="Liu D."/>
            <person name="Belitz A."/>
            <person name="Weber M."/>
        </authorList>
    </citation>
    <scope>NUCLEOTIDE SEQUENCE [LARGE SCALE GENOMIC DNA]</scope>
    <source>
        <strain evidence="3">G_D</strain>
    </source>
</reference>
<dbReference type="AlphaFoldDB" id="A0A1E2UR21"/>
<accession>A0A1E2UR21</accession>
<name>A0A1E2UR21_9GAMM</name>
<evidence type="ECO:0000313" key="4">
    <source>
        <dbReference type="Proteomes" id="UP000094849"/>
    </source>
</evidence>
<sequence>MKYSHTIIFGLLLLLSGSAYSVQGLPFTTSFESGDLSDWFWGNDANTTVINTTDAYDGNYCAQINYSATENWDNYLDYYFGDHVSIGSHTRGEAANELWLKLSVKYDERFTPSGKQKLALVNYTNGQDSQRRYQVIVYNYQGEYAIEHSYINDWRFFLLPQNVGGAASPVRPGQWDTLKVYFRNNTPGASDGIVRMWVNNVLKVEYTNVNLRESTNFNPNKLILSSWVDNRVTSENGIIYHDDYYLGETDPDSGTPANAPPSPPTLLNQ</sequence>
<evidence type="ECO:0000313" key="3">
    <source>
        <dbReference type="EMBL" id="ODB97002.1"/>
    </source>
</evidence>
<protein>
    <recommendedName>
        <fullName evidence="5">3-keto-disaccharide hydrolase domain-containing protein</fullName>
    </recommendedName>
</protein>
<dbReference type="Gene3D" id="2.60.120.200">
    <property type="match status" value="1"/>
</dbReference>
<feature type="signal peptide" evidence="2">
    <location>
        <begin position="1"/>
        <end position="21"/>
    </location>
</feature>
<evidence type="ECO:0000256" key="2">
    <source>
        <dbReference type="SAM" id="SignalP"/>
    </source>
</evidence>
<keyword evidence="4" id="KW-1185">Reference proteome</keyword>
<dbReference type="RefSeq" id="WP_069024401.1">
    <property type="nucleotide sequence ID" value="NZ_LVJZ01000003.1"/>
</dbReference>
<comment type="caution">
    <text evidence="3">The sequence shown here is derived from an EMBL/GenBank/DDBJ whole genome shotgun (WGS) entry which is preliminary data.</text>
</comment>
<evidence type="ECO:0000256" key="1">
    <source>
        <dbReference type="SAM" id="MobiDB-lite"/>
    </source>
</evidence>
<organism evidence="3 4">
    <name type="scientific">Candidatus Thiodiazotropha endoloripes</name>
    <dbReference type="NCBI Taxonomy" id="1818881"/>
    <lineage>
        <taxon>Bacteria</taxon>
        <taxon>Pseudomonadati</taxon>
        <taxon>Pseudomonadota</taxon>
        <taxon>Gammaproteobacteria</taxon>
        <taxon>Chromatiales</taxon>
        <taxon>Sedimenticolaceae</taxon>
        <taxon>Candidatus Thiodiazotropha</taxon>
    </lineage>
</organism>
<proteinExistence type="predicted"/>